<organism evidence="2 3">
    <name type="scientific">Neobacillus bataviensis</name>
    <dbReference type="NCBI Taxonomy" id="220685"/>
    <lineage>
        <taxon>Bacteria</taxon>
        <taxon>Bacillati</taxon>
        <taxon>Bacillota</taxon>
        <taxon>Bacilli</taxon>
        <taxon>Bacillales</taxon>
        <taxon>Bacillaceae</taxon>
        <taxon>Neobacillus</taxon>
    </lineage>
</organism>
<evidence type="ECO:0000313" key="3">
    <source>
        <dbReference type="Proteomes" id="UP000319671"/>
    </source>
</evidence>
<proteinExistence type="predicted"/>
<protein>
    <submittedName>
        <fullName evidence="2">Uncharacterized protein</fullName>
    </submittedName>
</protein>
<dbReference type="Proteomes" id="UP000319671">
    <property type="component" value="Unassembled WGS sequence"/>
</dbReference>
<evidence type="ECO:0000256" key="1">
    <source>
        <dbReference type="SAM" id="Phobius"/>
    </source>
</evidence>
<gene>
    <name evidence="2" type="ORF">FB550_13116</name>
</gene>
<feature type="transmembrane region" description="Helical" evidence="1">
    <location>
        <begin position="6"/>
        <end position="25"/>
    </location>
</feature>
<keyword evidence="1" id="KW-0812">Transmembrane</keyword>
<accession>A0A561CAB3</accession>
<reference evidence="2 3" key="1">
    <citation type="submission" date="2019-06" db="EMBL/GenBank/DDBJ databases">
        <title>Sorghum-associated microbial communities from plants grown in Nebraska, USA.</title>
        <authorList>
            <person name="Schachtman D."/>
        </authorList>
    </citation>
    <scope>NUCLEOTIDE SEQUENCE [LARGE SCALE GENOMIC DNA]</scope>
    <source>
        <strain evidence="2 3">2482</strain>
    </source>
</reference>
<dbReference type="RefSeq" id="WP_261380845.1">
    <property type="nucleotide sequence ID" value="NZ_VIVN01000031.1"/>
</dbReference>
<name>A0A561CAB3_9BACI</name>
<evidence type="ECO:0000313" key="2">
    <source>
        <dbReference type="EMBL" id="TWD87940.1"/>
    </source>
</evidence>
<dbReference type="AlphaFoldDB" id="A0A561CAB3"/>
<dbReference type="EMBL" id="VIVN01000031">
    <property type="protein sequence ID" value="TWD87940.1"/>
    <property type="molecule type" value="Genomic_DNA"/>
</dbReference>
<sequence length="44" mass="4602">MGSFMGVVGFLGFGVFIVLAILSALRKTGKAKKRLLIAAGCFVL</sequence>
<keyword evidence="1" id="KW-0472">Membrane</keyword>
<keyword evidence="3" id="KW-1185">Reference proteome</keyword>
<comment type="caution">
    <text evidence="2">The sequence shown here is derived from an EMBL/GenBank/DDBJ whole genome shotgun (WGS) entry which is preliminary data.</text>
</comment>
<keyword evidence="1" id="KW-1133">Transmembrane helix</keyword>